<evidence type="ECO:0000313" key="4">
    <source>
        <dbReference type="EMBL" id="EME31810.1"/>
    </source>
</evidence>
<dbReference type="Proteomes" id="UP000030680">
    <property type="component" value="Unassembled WGS sequence"/>
</dbReference>
<comment type="similarity">
    <text evidence="1">Belongs to the RUS1 family.</text>
</comment>
<keyword evidence="5" id="KW-1185">Reference proteome</keyword>
<dbReference type="OrthoDB" id="364779at2759"/>
<name>M2X5Q3_GALSU</name>
<accession>M2X5Q3</accession>
<dbReference type="Pfam" id="PF04884">
    <property type="entry name" value="UVB_sens_prot"/>
    <property type="match status" value="1"/>
</dbReference>
<evidence type="ECO:0000259" key="3">
    <source>
        <dbReference type="Pfam" id="PF24160"/>
    </source>
</evidence>
<dbReference type="EMBL" id="KB454489">
    <property type="protein sequence ID" value="EME31810.1"/>
    <property type="molecule type" value="Genomic_DNA"/>
</dbReference>
<sequence length="636" mass="71581">MRQRRVSPSENFKRETPKEPKNELSFLIPSIHLCLRTRCFDRFLIRLDRSTNFLESYSTNLLKNNLKSQGSFSRSSEKFFESGSSCNRRIGRRGGSVVLVWYRQSLNNAQALKDAKTRFPLSKVFLIVFGDHKKFILSGISKSMLKDTIFFTSSGCSFLDVPFAAHTLRARHVFAAACCDILDVELYKVRHLCFGHGIYLHVSTGSYSARSLLMCVALLLDSRSRLSAFADSSSTIWERNLRRGSIVPYQFSDDMIQEGRFKDDRPIFEKLIDWLSRVYLPDGYPNSVTKDYLSYSIWRAIQNLAASVMGVFATEALLFGLGLGRKSTPATSAAISWVLKDGLGYIGKVFYGSIAGNQFDVDPKSWRLAADAVEDAGGVLEIITPLFPGHFLLLASVANAMKGVAAMTGTATRHAIYKSLALHENQGDIATKGESQGVTCKMVGLGLGIVASSKMGQNYFALLSAYALGCFVHLFANWKSLSCVQFATLNRQRCSLALQEFLQTGNVPSPYEVSRREKVVVPPWKGYLDRIVVGANLKECFQNGRELREAVALYRDCRYILTQRDNKILIVLHESCRPQDIFQAFMQAHKLQDGNDLHSSLIFAKRHIKEFLRLCSLKDWNTQYPLMGCKPVRVHW</sequence>
<dbReference type="GO" id="GO:0004358">
    <property type="term" value="F:L-glutamate N-acetyltransferase activity, acting on acetyl-L-ornithine as donor"/>
    <property type="evidence" value="ECO:0007669"/>
    <property type="project" value="UniProtKB-EC"/>
</dbReference>
<dbReference type="PANTHER" id="PTHR12770">
    <property type="entry name" value="RUS1 FAMILY PROTEIN C16ORF58"/>
    <property type="match status" value="1"/>
</dbReference>
<dbReference type="PANTHER" id="PTHR12770:SF22">
    <property type="entry name" value="PROTEIN ROOT UVB SENSITIVE 1, CHLOROPLASTIC"/>
    <property type="match status" value="1"/>
</dbReference>
<gene>
    <name evidence="4" type="ORF">Gasu_08880</name>
</gene>
<organism evidence="4 5">
    <name type="scientific">Galdieria sulphuraria</name>
    <name type="common">Red alga</name>
    <dbReference type="NCBI Taxonomy" id="130081"/>
    <lineage>
        <taxon>Eukaryota</taxon>
        <taxon>Rhodophyta</taxon>
        <taxon>Bangiophyceae</taxon>
        <taxon>Galdieriales</taxon>
        <taxon>Galdieriaceae</taxon>
        <taxon>Galdieria</taxon>
    </lineage>
</organism>
<reference evidence="5" key="1">
    <citation type="journal article" date="2013" name="Science">
        <title>Gene transfer from bacteria and archaea facilitated evolution of an extremophilic eukaryote.</title>
        <authorList>
            <person name="Schonknecht G."/>
            <person name="Chen W.H."/>
            <person name="Ternes C.M."/>
            <person name="Barbier G.G."/>
            <person name="Shrestha R.P."/>
            <person name="Stanke M."/>
            <person name="Brautigam A."/>
            <person name="Baker B.J."/>
            <person name="Banfield J.F."/>
            <person name="Garavito R.M."/>
            <person name="Carr K."/>
            <person name="Wilkerson C."/>
            <person name="Rensing S.A."/>
            <person name="Gagneul D."/>
            <person name="Dickenson N.E."/>
            <person name="Oesterhelt C."/>
            <person name="Lercher M.J."/>
            <person name="Weber A.P."/>
        </authorList>
    </citation>
    <scope>NUCLEOTIDE SEQUENCE [LARGE SCALE GENOMIC DNA]</scope>
    <source>
        <strain evidence="5">074W</strain>
    </source>
</reference>
<dbReference type="AlphaFoldDB" id="M2X5Q3"/>
<dbReference type="EC" id="2.3.1.35" evidence="4"/>
<dbReference type="Pfam" id="PF24160">
    <property type="entry name" value="UVB_sens_C"/>
    <property type="match status" value="1"/>
</dbReference>
<dbReference type="STRING" id="130081.M2X5Q3"/>
<evidence type="ECO:0000259" key="2">
    <source>
        <dbReference type="Pfam" id="PF04884"/>
    </source>
</evidence>
<dbReference type="eggNOG" id="KOG4249">
    <property type="taxonomic scope" value="Eukaryota"/>
</dbReference>
<protein>
    <submittedName>
        <fullName evidence="4">Glutamate N-acetyltransferase</fullName>
        <ecNumber evidence="4">2.3.1.35</ecNumber>
    </submittedName>
</protein>
<keyword evidence="4" id="KW-0012">Acyltransferase</keyword>
<dbReference type="InterPro" id="IPR055412">
    <property type="entry name" value="UVB_sens_C"/>
</dbReference>
<proteinExistence type="inferred from homology"/>
<dbReference type="KEGG" id="gsl:Gasu_08880"/>
<feature type="domain" description="Root UVB sensitive protein C-terminal" evidence="3">
    <location>
        <begin position="507"/>
        <end position="593"/>
    </location>
</feature>
<feature type="domain" description="Protein root UVB sensitive/RUS" evidence="2">
    <location>
        <begin position="270"/>
        <end position="504"/>
    </location>
</feature>
<keyword evidence="4" id="KW-0808">Transferase</keyword>
<dbReference type="InterPro" id="IPR006968">
    <property type="entry name" value="RUS_fam"/>
</dbReference>
<evidence type="ECO:0000256" key="1">
    <source>
        <dbReference type="ARBA" id="ARBA00007558"/>
    </source>
</evidence>
<dbReference type="RefSeq" id="XP_005708330.1">
    <property type="nucleotide sequence ID" value="XM_005708273.1"/>
</dbReference>
<dbReference type="Gramene" id="EME31810">
    <property type="protein sequence ID" value="EME31810"/>
    <property type="gene ID" value="Gasu_08880"/>
</dbReference>
<dbReference type="GeneID" id="17090431"/>
<dbReference type="InterPro" id="IPR054549">
    <property type="entry name" value="UVB_sens_RUS_dom"/>
</dbReference>
<evidence type="ECO:0000313" key="5">
    <source>
        <dbReference type="Proteomes" id="UP000030680"/>
    </source>
</evidence>